<reference evidence="1 2" key="1">
    <citation type="submission" date="2019-04" db="EMBL/GenBank/DDBJ databases">
        <title>High contiguity whole genome sequence and gene annotation resource for two Venturia nashicola isolates.</title>
        <authorList>
            <person name="Prokchorchik M."/>
            <person name="Won K."/>
            <person name="Lee Y."/>
            <person name="Choi E.D."/>
            <person name="Segonzac C."/>
            <person name="Sohn K.H."/>
        </authorList>
    </citation>
    <scope>NUCLEOTIDE SEQUENCE [LARGE SCALE GENOMIC DNA]</scope>
    <source>
        <strain evidence="1 2">PRI2</strain>
    </source>
</reference>
<name>A0A4Z1PPA0_9PEZI</name>
<protein>
    <submittedName>
        <fullName evidence="1">Uncharacterized protein</fullName>
    </submittedName>
</protein>
<proteinExistence type="predicted"/>
<accession>A0A4Z1PPA0</accession>
<dbReference type="EMBL" id="SNSC02000005">
    <property type="protein sequence ID" value="TID24472.1"/>
    <property type="molecule type" value="Genomic_DNA"/>
</dbReference>
<comment type="caution">
    <text evidence="1">The sequence shown here is derived from an EMBL/GenBank/DDBJ whole genome shotgun (WGS) entry which is preliminary data.</text>
</comment>
<evidence type="ECO:0000313" key="1">
    <source>
        <dbReference type="EMBL" id="TID24472.1"/>
    </source>
</evidence>
<dbReference type="Proteomes" id="UP000298493">
    <property type="component" value="Unassembled WGS sequence"/>
</dbReference>
<dbReference type="AlphaFoldDB" id="A0A4Z1PPA0"/>
<keyword evidence="2" id="KW-1185">Reference proteome</keyword>
<evidence type="ECO:0000313" key="2">
    <source>
        <dbReference type="Proteomes" id="UP000298493"/>
    </source>
</evidence>
<organism evidence="1 2">
    <name type="scientific">Venturia nashicola</name>
    <dbReference type="NCBI Taxonomy" id="86259"/>
    <lineage>
        <taxon>Eukaryota</taxon>
        <taxon>Fungi</taxon>
        <taxon>Dikarya</taxon>
        <taxon>Ascomycota</taxon>
        <taxon>Pezizomycotina</taxon>
        <taxon>Dothideomycetes</taxon>
        <taxon>Pleosporomycetidae</taxon>
        <taxon>Venturiales</taxon>
        <taxon>Venturiaceae</taxon>
        <taxon>Venturia</taxon>
    </lineage>
</organism>
<gene>
    <name evidence="1" type="ORF">E6O75_ATG02837</name>
</gene>
<sequence length="117" mass="13129">MRMQPFFRAPAQPLVCPLDSVTLNWLITGPYDSLWDQKFRVLFASQDWSPCGTIAPLTFQWSVKFTPNTKTLASLFQSPGKLGKTTSAGGNLTLAFKTRRYAYTTAARETDTKTTTR</sequence>